<dbReference type="InterPro" id="IPR003849">
    <property type="entry name" value="Preprotein_translocase_YajC"/>
</dbReference>
<keyword evidence="2" id="KW-1133">Transmembrane helix</keyword>
<keyword evidence="2" id="KW-0812">Transmembrane</keyword>
<dbReference type="Pfam" id="PF02699">
    <property type="entry name" value="YajC"/>
    <property type="match status" value="1"/>
</dbReference>
<protein>
    <submittedName>
        <fullName evidence="3">Preprotein translocase subunit YajC</fullName>
    </submittedName>
</protein>
<sequence length="172" mass="19493">MFNLSNLMFLDAGQITLIVVVAALLILYPIFLYIRNKKDKEKRNELYETIHKGDYVITYSGIMGKVVEILEKQNGKFLTLQTGEGKNSGYVCITIDAVYSFTDNKDKIFGVDGEPVKEEVKEEKVAKTKEKVEAEVVEEKEATEVKTEEVTTETTVEEKPAEKKSKKSKSKK</sequence>
<evidence type="ECO:0000313" key="3">
    <source>
        <dbReference type="EMBL" id="HIV01646.1"/>
    </source>
</evidence>
<dbReference type="AlphaFoldDB" id="A0A9D1SZD6"/>
<gene>
    <name evidence="3" type="ORF">IAA62_03750</name>
</gene>
<name>A0A9D1SZD6_9FIRM</name>
<reference evidence="3" key="2">
    <citation type="journal article" date="2021" name="PeerJ">
        <title>Extensive microbial diversity within the chicken gut microbiome revealed by metagenomics and culture.</title>
        <authorList>
            <person name="Gilroy R."/>
            <person name="Ravi A."/>
            <person name="Getino M."/>
            <person name="Pursley I."/>
            <person name="Horton D.L."/>
            <person name="Alikhan N.F."/>
            <person name="Baker D."/>
            <person name="Gharbi K."/>
            <person name="Hall N."/>
            <person name="Watson M."/>
            <person name="Adriaenssens E.M."/>
            <person name="Foster-Nyarko E."/>
            <person name="Jarju S."/>
            <person name="Secka A."/>
            <person name="Antonio M."/>
            <person name="Oren A."/>
            <person name="Chaudhuri R.R."/>
            <person name="La Ragione R."/>
            <person name="Hildebrand F."/>
            <person name="Pallen M.J."/>
        </authorList>
    </citation>
    <scope>NUCLEOTIDE SEQUENCE</scope>
    <source>
        <strain evidence="3">CHK186-9395</strain>
    </source>
</reference>
<reference evidence="3" key="1">
    <citation type="submission" date="2020-10" db="EMBL/GenBank/DDBJ databases">
        <authorList>
            <person name="Gilroy R."/>
        </authorList>
    </citation>
    <scope>NUCLEOTIDE SEQUENCE</scope>
    <source>
        <strain evidence="3">CHK186-9395</strain>
    </source>
</reference>
<comment type="caution">
    <text evidence="3">The sequence shown here is derived from an EMBL/GenBank/DDBJ whole genome shotgun (WGS) entry which is preliminary data.</text>
</comment>
<evidence type="ECO:0000256" key="1">
    <source>
        <dbReference type="SAM" id="MobiDB-lite"/>
    </source>
</evidence>
<dbReference type="EMBL" id="DVOJ01000014">
    <property type="protein sequence ID" value="HIV01646.1"/>
    <property type="molecule type" value="Genomic_DNA"/>
</dbReference>
<feature type="transmembrane region" description="Helical" evidence="2">
    <location>
        <begin position="12"/>
        <end position="34"/>
    </location>
</feature>
<feature type="compositionally biased region" description="Basic and acidic residues" evidence="1">
    <location>
        <begin position="136"/>
        <end position="149"/>
    </location>
</feature>
<accession>A0A9D1SZD6</accession>
<dbReference type="SMART" id="SM01323">
    <property type="entry name" value="YajC"/>
    <property type="match status" value="1"/>
</dbReference>
<keyword evidence="2" id="KW-0472">Membrane</keyword>
<evidence type="ECO:0000256" key="2">
    <source>
        <dbReference type="SAM" id="Phobius"/>
    </source>
</evidence>
<organism evidence="3 4">
    <name type="scientific">Candidatus Caccopulliclostridium gallistercoris</name>
    <dbReference type="NCBI Taxonomy" id="2840719"/>
    <lineage>
        <taxon>Bacteria</taxon>
        <taxon>Bacillati</taxon>
        <taxon>Bacillota</taxon>
        <taxon>Clostridia</taxon>
        <taxon>Candidatus Caccopulliclostridium</taxon>
    </lineage>
</organism>
<proteinExistence type="predicted"/>
<evidence type="ECO:0000313" key="4">
    <source>
        <dbReference type="Proteomes" id="UP000886861"/>
    </source>
</evidence>
<feature type="region of interest" description="Disordered" evidence="1">
    <location>
        <begin position="136"/>
        <end position="172"/>
    </location>
</feature>
<dbReference type="Proteomes" id="UP000886861">
    <property type="component" value="Unassembled WGS sequence"/>
</dbReference>